<comment type="similarity">
    <text evidence="3">Belongs to the peptidase M18 family.</text>
</comment>
<keyword evidence="3" id="KW-0479">Metal-binding</keyword>
<dbReference type="SUPFAM" id="SSF53187">
    <property type="entry name" value="Zn-dependent exopeptidases"/>
    <property type="match status" value="1"/>
</dbReference>
<comment type="catalytic activity">
    <reaction evidence="1">
        <text>Release of an N-terminal aspartate or glutamate from a peptide, with a preference for aspartate.</text>
        <dbReference type="EC" id="3.4.11.21"/>
    </reaction>
</comment>
<dbReference type="Proteomes" id="UP000054481">
    <property type="component" value="Unassembled WGS sequence"/>
</dbReference>
<keyword evidence="3" id="KW-0482">Metalloprotease</keyword>
<organism evidence="5 6">
    <name type="scientific">Hirsutella minnesotensis 3608</name>
    <dbReference type="NCBI Taxonomy" id="1043627"/>
    <lineage>
        <taxon>Eukaryota</taxon>
        <taxon>Fungi</taxon>
        <taxon>Dikarya</taxon>
        <taxon>Ascomycota</taxon>
        <taxon>Pezizomycotina</taxon>
        <taxon>Sordariomycetes</taxon>
        <taxon>Hypocreomycetidae</taxon>
        <taxon>Hypocreales</taxon>
        <taxon>Ophiocordycipitaceae</taxon>
        <taxon>Hirsutella</taxon>
    </lineage>
</organism>
<evidence type="ECO:0000313" key="6">
    <source>
        <dbReference type="Proteomes" id="UP000054481"/>
    </source>
</evidence>
<evidence type="ECO:0000256" key="2">
    <source>
        <dbReference type="ARBA" id="ARBA00011965"/>
    </source>
</evidence>
<protein>
    <recommendedName>
        <fullName evidence="2">aspartyl aminopeptidase</fullName>
        <ecNumber evidence="2">3.4.11.21</ecNumber>
    </recommendedName>
</protein>
<dbReference type="GO" id="GO:0070006">
    <property type="term" value="F:metalloaminopeptidase activity"/>
    <property type="evidence" value="ECO:0007669"/>
    <property type="project" value="EnsemblFungi"/>
</dbReference>
<dbReference type="GO" id="GO:0008270">
    <property type="term" value="F:zinc ion binding"/>
    <property type="evidence" value="ECO:0007669"/>
    <property type="project" value="InterPro"/>
</dbReference>
<keyword evidence="3" id="KW-0378">Hydrolase</keyword>
<evidence type="ECO:0000256" key="1">
    <source>
        <dbReference type="ARBA" id="ARBA00001335"/>
    </source>
</evidence>
<sequence>MAPPEAALDFVDFVNASPTLGDCAARKGGLRAHPGARLVGVDGQARRPVLVAGRVLVRDGGDEVVQRLVKIDRPLLRIPTLAIHLHRQSSFDPNKETELFPIAGLVEAELNKDDGGDNTTTAGNKGDGNKDGDFEPLTKMTDRHHPALLDVVAGELGVAVDAIADFELVLYDTQRAVVGGLADELIFAPRLDNLGMTYCAIEGLASSAGQGLDDDDAIRMAACFDHEEIGSESAQGAHSNLLPAVLRRLCALPIGNKGGNDESVAATAHEQTLARSFLISADMAHAVHPNYAAKYESSHQPALNRGTVIKVNANQRYATNAPGVVLVRECARLAGVPLQLFVVRNDSPCGTARGSPPCSAIRETGGAADVAHGVGLFRHFFGNYGRLEPKILVD</sequence>
<keyword evidence="6" id="KW-1185">Reference proteome</keyword>
<dbReference type="GO" id="GO:0006457">
    <property type="term" value="P:protein folding"/>
    <property type="evidence" value="ECO:0007669"/>
    <property type="project" value="EnsemblFungi"/>
</dbReference>
<proteinExistence type="inferred from homology"/>
<dbReference type="GO" id="GO:0006508">
    <property type="term" value="P:proteolysis"/>
    <property type="evidence" value="ECO:0007669"/>
    <property type="project" value="UniProtKB-KW"/>
</dbReference>
<keyword evidence="3" id="KW-0645">Protease</keyword>
<dbReference type="Pfam" id="PF02127">
    <property type="entry name" value="Peptidase_M18"/>
    <property type="match status" value="1"/>
</dbReference>
<keyword evidence="3" id="KW-0862">Zinc</keyword>
<dbReference type="SUPFAM" id="SSF101821">
    <property type="entry name" value="Aminopeptidase/glucanase lid domain"/>
    <property type="match status" value="1"/>
</dbReference>
<dbReference type="OrthoDB" id="9880441at2759"/>
<accession>A0A0F7ZHN3</accession>
<dbReference type="AlphaFoldDB" id="A0A0F7ZHN3"/>
<dbReference type="PRINTS" id="PR00932">
    <property type="entry name" value="AMINO1PTASE"/>
</dbReference>
<dbReference type="PANTHER" id="PTHR28570:SF3">
    <property type="entry name" value="ASPARTYL AMINOPEPTIDASE"/>
    <property type="match status" value="1"/>
</dbReference>
<evidence type="ECO:0000256" key="3">
    <source>
        <dbReference type="RuleBase" id="RU004386"/>
    </source>
</evidence>
<dbReference type="InterPro" id="IPR001948">
    <property type="entry name" value="Peptidase_M18"/>
</dbReference>
<dbReference type="EC" id="3.4.11.21" evidence="2"/>
<dbReference type="EMBL" id="KQ030540">
    <property type="protein sequence ID" value="KJZ72941.1"/>
    <property type="molecule type" value="Genomic_DNA"/>
</dbReference>
<gene>
    <name evidence="5" type="ORF">HIM_07704</name>
</gene>
<keyword evidence="3" id="KW-0031">Aminopeptidase</keyword>
<feature type="region of interest" description="Disordered" evidence="4">
    <location>
        <begin position="111"/>
        <end position="133"/>
    </location>
</feature>
<dbReference type="GO" id="GO:0000328">
    <property type="term" value="C:fungal-type vacuole lumen"/>
    <property type="evidence" value="ECO:0007669"/>
    <property type="project" value="EnsemblFungi"/>
</dbReference>
<dbReference type="PANTHER" id="PTHR28570">
    <property type="entry name" value="ASPARTYL AMINOPEPTIDASE"/>
    <property type="match status" value="1"/>
</dbReference>
<evidence type="ECO:0000313" key="5">
    <source>
        <dbReference type="EMBL" id="KJZ72941.1"/>
    </source>
</evidence>
<dbReference type="Gene3D" id="3.40.630.10">
    <property type="entry name" value="Zn peptidases"/>
    <property type="match status" value="1"/>
</dbReference>
<name>A0A0F7ZHN3_9HYPO</name>
<reference evidence="5 6" key="1">
    <citation type="journal article" date="2014" name="Genome Biol. Evol.">
        <title>Comparative genomics and transcriptomics analyses reveal divergent lifestyle features of nematode endoparasitic fungus Hirsutella minnesotensis.</title>
        <authorList>
            <person name="Lai Y."/>
            <person name="Liu K."/>
            <person name="Zhang X."/>
            <person name="Zhang X."/>
            <person name="Li K."/>
            <person name="Wang N."/>
            <person name="Shu C."/>
            <person name="Wu Y."/>
            <person name="Wang C."/>
            <person name="Bushley K.E."/>
            <person name="Xiang M."/>
            <person name="Liu X."/>
        </authorList>
    </citation>
    <scope>NUCLEOTIDE SEQUENCE [LARGE SCALE GENOMIC DNA]</scope>
    <source>
        <strain evidence="5 6">3608</strain>
    </source>
</reference>
<evidence type="ECO:0000256" key="4">
    <source>
        <dbReference type="SAM" id="MobiDB-lite"/>
    </source>
</evidence>